<proteinExistence type="predicted"/>
<protein>
    <recommendedName>
        <fullName evidence="2">4'-phosphopantetheinyl transferase domain-containing protein</fullName>
    </recommendedName>
</protein>
<dbReference type="Proteomes" id="UP000094455">
    <property type="component" value="Unassembled WGS sequence"/>
</dbReference>
<keyword evidence="1" id="KW-0808">Transferase</keyword>
<dbReference type="STRING" id="763406.A0A1E3NQD4"/>
<dbReference type="GO" id="GO:0008897">
    <property type="term" value="F:holo-[acyl-carrier-protein] synthase activity"/>
    <property type="evidence" value="ECO:0007669"/>
    <property type="project" value="InterPro"/>
</dbReference>
<dbReference type="Pfam" id="PF01648">
    <property type="entry name" value="ACPS"/>
    <property type="match status" value="1"/>
</dbReference>
<evidence type="ECO:0000259" key="2">
    <source>
        <dbReference type="Pfam" id="PF01648"/>
    </source>
</evidence>
<reference evidence="3 4" key="1">
    <citation type="journal article" date="2016" name="Proc. Natl. Acad. Sci. U.S.A.">
        <title>Comparative genomics of biotechnologically important yeasts.</title>
        <authorList>
            <person name="Riley R."/>
            <person name="Haridas S."/>
            <person name="Wolfe K.H."/>
            <person name="Lopes M.R."/>
            <person name="Hittinger C.T."/>
            <person name="Goeker M."/>
            <person name="Salamov A.A."/>
            <person name="Wisecaver J.H."/>
            <person name="Long T.M."/>
            <person name="Calvey C.H."/>
            <person name="Aerts A.L."/>
            <person name="Barry K.W."/>
            <person name="Choi C."/>
            <person name="Clum A."/>
            <person name="Coughlan A.Y."/>
            <person name="Deshpande S."/>
            <person name="Douglass A.P."/>
            <person name="Hanson S.J."/>
            <person name="Klenk H.-P."/>
            <person name="LaButti K.M."/>
            <person name="Lapidus A."/>
            <person name="Lindquist E.A."/>
            <person name="Lipzen A.M."/>
            <person name="Meier-Kolthoff J.P."/>
            <person name="Ohm R.A."/>
            <person name="Otillar R.P."/>
            <person name="Pangilinan J.L."/>
            <person name="Peng Y."/>
            <person name="Rokas A."/>
            <person name="Rosa C.A."/>
            <person name="Scheuner C."/>
            <person name="Sibirny A.A."/>
            <person name="Slot J.C."/>
            <person name="Stielow J.B."/>
            <person name="Sun H."/>
            <person name="Kurtzman C.P."/>
            <person name="Blackwell M."/>
            <person name="Grigoriev I.V."/>
            <person name="Jeffries T.W."/>
        </authorList>
    </citation>
    <scope>NUCLEOTIDE SEQUENCE [LARGE SCALE GENOMIC DNA]</scope>
    <source>
        <strain evidence="3 4">NRRL Y-2026</strain>
    </source>
</reference>
<gene>
    <name evidence="3" type="ORF">PICMEDRAFT_121179</name>
</gene>
<dbReference type="AlphaFoldDB" id="A0A1E3NQD4"/>
<name>A0A1E3NQD4_9ASCO</name>
<sequence>MSEIISIGTDIHKMSRFLNILKRNGPLTVFKTKRFSERVLNAKHELPKFNKFLSMNETEECARILSVSWSVKEAVYKTLDDEDQREFIMKDWYKINDLRGRPLICNPIYESLKKNETFLCTISHDGDLVSSFVLRKRL</sequence>
<dbReference type="SUPFAM" id="SSF56214">
    <property type="entry name" value="4'-phosphopantetheinyl transferase"/>
    <property type="match status" value="1"/>
</dbReference>
<dbReference type="InterPro" id="IPR008278">
    <property type="entry name" value="4-PPantetheinyl_Trfase_dom"/>
</dbReference>
<evidence type="ECO:0000313" key="3">
    <source>
        <dbReference type="EMBL" id="ODQ47918.1"/>
    </source>
</evidence>
<dbReference type="RefSeq" id="XP_019019031.1">
    <property type="nucleotide sequence ID" value="XM_019159884.1"/>
</dbReference>
<evidence type="ECO:0000256" key="1">
    <source>
        <dbReference type="ARBA" id="ARBA00022679"/>
    </source>
</evidence>
<keyword evidence="4" id="KW-1185">Reference proteome</keyword>
<dbReference type="OrthoDB" id="15433at2759"/>
<dbReference type="GeneID" id="30176571"/>
<feature type="domain" description="4'-phosphopantetheinyl transferase" evidence="2">
    <location>
        <begin position="6"/>
        <end position="105"/>
    </location>
</feature>
<accession>A0A1E3NQD4</accession>
<evidence type="ECO:0000313" key="4">
    <source>
        <dbReference type="Proteomes" id="UP000094455"/>
    </source>
</evidence>
<dbReference type="Gene3D" id="3.90.470.20">
    <property type="entry name" value="4'-phosphopantetheinyl transferase domain"/>
    <property type="match status" value="1"/>
</dbReference>
<dbReference type="EMBL" id="KV454002">
    <property type="protein sequence ID" value="ODQ47918.1"/>
    <property type="molecule type" value="Genomic_DNA"/>
</dbReference>
<dbReference type="InterPro" id="IPR037143">
    <property type="entry name" value="4-PPantetheinyl_Trfase_dom_sf"/>
</dbReference>
<dbReference type="GO" id="GO:0000287">
    <property type="term" value="F:magnesium ion binding"/>
    <property type="evidence" value="ECO:0007669"/>
    <property type="project" value="InterPro"/>
</dbReference>
<organism evidence="3 4">
    <name type="scientific">Pichia membranifaciens NRRL Y-2026</name>
    <dbReference type="NCBI Taxonomy" id="763406"/>
    <lineage>
        <taxon>Eukaryota</taxon>
        <taxon>Fungi</taxon>
        <taxon>Dikarya</taxon>
        <taxon>Ascomycota</taxon>
        <taxon>Saccharomycotina</taxon>
        <taxon>Pichiomycetes</taxon>
        <taxon>Pichiales</taxon>
        <taxon>Pichiaceae</taxon>
        <taxon>Pichia</taxon>
    </lineage>
</organism>